<dbReference type="InterPro" id="IPR007627">
    <property type="entry name" value="RNA_pol_sigma70_r2"/>
</dbReference>
<organism evidence="7 8">
    <name type="scientific">Zhouia spongiae</name>
    <dbReference type="NCBI Taxonomy" id="2202721"/>
    <lineage>
        <taxon>Bacteria</taxon>
        <taxon>Pseudomonadati</taxon>
        <taxon>Bacteroidota</taxon>
        <taxon>Flavobacteriia</taxon>
        <taxon>Flavobacteriales</taxon>
        <taxon>Flavobacteriaceae</taxon>
        <taxon>Zhouia</taxon>
    </lineage>
</organism>
<reference evidence="7 8" key="1">
    <citation type="journal article" date="2018" name="Int. J. Syst. Evol. Microbiol.">
        <title>Zhouia spongiae sp. nov., isolated from a marine sponge.</title>
        <authorList>
            <person name="Zhuang L."/>
            <person name="Lin B."/>
            <person name="Qin F."/>
            <person name="Luo L."/>
        </authorList>
    </citation>
    <scope>NUCLEOTIDE SEQUENCE [LARGE SCALE GENOMIC DNA]</scope>
    <source>
        <strain evidence="7 8">HN-Y44</strain>
    </source>
</reference>
<sequence>MNKQFINSLKKGDVEAFQALIAEYQSRLYNFAFSLTKSKYISEEIFQEVFIKIWVNRHNLNSDLNLNAYIFKIAKNLILNHLRKVANQDSLKENLWNNITQIHSNTEESIVLKDYLHITEQIIQKLPEQKKNIFILSKFEGKTNEEIAVQLGIKQKTVKNHLWKSTQFIKEQLQYYLTDSAYSLLIIFSIFF</sequence>
<evidence type="ECO:0000256" key="1">
    <source>
        <dbReference type="ARBA" id="ARBA00010641"/>
    </source>
</evidence>
<dbReference type="InterPro" id="IPR036388">
    <property type="entry name" value="WH-like_DNA-bd_sf"/>
</dbReference>
<evidence type="ECO:0000313" key="7">
    <source>
        <dbReference type="EMBL" id="UNY97925.1"/>
    </source>
</evidence>
<dbReference type="PANTHER" id="PTHR43133:SF46">
    <property type="entry name" value="RNA POLYMERASE SIGMA-70 FACTOR ECF SUBFAMILY"/>
    <property type="match status" value="1"/>
</dbReference>
<evidence type="ECO:0000256" key="3">
    <source>
        <dbReference type="ARBA" id="ARBA00023082"/>
    </source>
</evidence>
<feature type="domain" description="RNA polymerase sigma factor 70 region 4 type 2" evidence="6">
    <location>
        <begin position="120"/>
        <end position="162"/>
    </location>
</feature>
<accession>A0ABY3YJN2</accession>
<dbReference type="Gene3D" id="1.10.1740.10">
    <property type="match status" value="1"/>
</dbReference>
<gene>
    <name evidence="7" type="ORF">MQE36_12615</name>
</gene>
<dbReference type="NCBIfam" id="TIGR02937">
    <property type="entry name" value="sigma70-ECF"/>
    <property type="match status" value="1"/>
</dbReference>
<dbReference type="CDD" id="cd06171">
    <property type="entry name" value="Sigma70_r4"/>
    <property type="match status" value="1"/>
</dbReference>
<dbReference type="PANTHER" id="PTHR43133">
    <property type="entry name" value="RNA POLYMERASE ECF-TYPE SIGMA FACTO"/>
    <property type="match status" value="1"/>
</dbReference>
<dbReference type="EMBL" id="CP094326">
    <property type="protein sequence ID" value="UNY97925.1"/>
    <property type="molecule type" value="Genomic_DNA"/>
</dbReference>
<dbReference type="InterPro" id="IPR014327">
    <property type="entry name" value="RNA_pol_sigma70_bacteroid"/>
</dbReference>
<dbReference type="NCBIfam" id="TIGR02985">
    <property type="entry name" value="Sig70_bacteroi1"/>
    <property type="match status" value="1"/>
</dbReference>
<name>A0ABY3YJN2_9FLAO</name>
<dbReference type="InterPro" id="IPR013249">
    <property type="entry name" value="RNA_pol_sigma70_r4_t2"/>
</dbReference>
<evidence type="ECO:0000259" key="5">
    <source>
        <dbReference type="Pfam" id="PF04542"/>
    </source>
</evidence>
<dbReference type="SUPFAM" id="SSF88659">
    <property type="entry name" value="Sigma3 and sigma4 domains of RNA polymerase sigma factors"/>
    <property type="match status" value="1"/>
</dbReference>
<evidence type="ECO:0000256" key="2">
    <source>
        <dbReference type="ARBA" id="ARBA00023015"/>
    </source>
</evidence>
<dbReference type="InterPro" id="IPR013324">
    <property type="entry name" value="RNA_pol_sigma_r3/r4-like"/>
</dbReference>
<dbReference type="InterPro" id="IPR013325">
    <property type="entry name" value="RNA_pol_sigma_r2"/>
</dbReference>
<keyword evidence="8" id="KW-1185">Reference proteome</keyword>
<dbReference type="InterPro" id="IPR039425">
    <property type="entry name" value="RNA_pol_sigma-70-like"/>
</dbReference>
<evidence type="ECO:0000313" key="8">
    <source>
        <dbReference type="Proteomes" id="UP000829476"/>
    </source>
</evidence>
<evidence type="ECO:0000256" key="4">
    <source>
        <dbReference type="ARBA" id="ARBA00023163"/>
    </source>
</evidence>
<keyword evidence="2" id="KW-0805">Transcription regulation</keyword>
<dbReference type="RefSeq" id="WP_242936336.1">
    <property type="nucleotide sequence ID" value="NZ_CP094326.1"/>
</dbReference>
<feature type="domain" description="RNA polymerase sigma-70 region 2" evidence="5">
    <location>
        <begin position="20"/>
        <end position="84"/>
    </location>
</feature>
<dbReference type="InterPro" id="IPR014284">
    <property type="entry name" value="RNA_pol_sigma-70_dom"/>
</dbReference>
<dbReference type="Pfam" id="PF08281">
    <property type="entry name" value="Sigma70_r4_2"/>
    <property type="match status" value="1"/>
</dbReference>
<protein>
    <submittedName>
        <fullName evidence="7">RNA polymerase sigma-70 factor</fullName>
    </submittedName>
</protein>
<dbReference type="Pfam" id="PF04542">
    <property type="entry name" value="Sigma70_r2"/>
    <property type="match status" value="1"/>
</dbReference>
<keyword evidence="4" id="KW-0804">Transcription</keyword>
<comment type="similarity">
    <text evidence="1">Belongs to the sigma-70 factor family. ECF subfamily.</text>
</comment>
<proteinExistence type="inferred from homology"/>
<evidence type="ECO:0000259" key="6">
    <source>
        <dbReference type="Pfam" id="PF08281"/>
    </source>
</evidence>
<dbReference type="Proteomes" id="UP000829476">
    <property type="component" value="Chromosome"/>
</dbReference>
<dbReference type="SUPFAM" id="SSF88946">
    <property type="entry name" value="Sigma2 domain of RNA polymerase sigma factors"/>
    <property type="match status" value="1"/>
</dbReference>
<dbReference type="Gene3D" id="1.10.10.10">
    <property type="entry name" value="Winged helix-like DNA-binding domain superfamily/Winged helix DNA-binding domain"/>
    <property type="match status" value="1"/>
</dbReference>
<keyword evidence="3" id="KW-0731">Sigma factor</keyword>